<dbReference type="InterPro" id="IPR050860">
    <property type="entry name" value="FeoB_GTPase"/>
</dbReference>
<dbReference type="STRING" id="765912.Thimo_1222"/>
<dbReference type="CDD" id="cd01879">
    <property type="entry name" value="FeoB"/>
    <property type="match status" value="1"/>
</dbReference>
<dbReference type="Gene3D" id="1.10.287.1770">
    <property type="match status" value="1"/>
</dbReference>
<evidence type="ECO:0000259" key="2">
    <source>
        <dbReference type="PROSITE" id="PS51711"/>
    </source>
</evidence>
<dbReference type="PANTHER" id="PTHR43185">
    <property type="entry name" value="FERROUS IRON TRANSPORT PROTEIN B"/>
    <property type="match status" value="1"/>
</dbReference>
<dbReference type="InterPro" id="IPR006073">
    <property type="entry name" value="GTP-bd"/>
</dbReference>
<dbReference type="GO" id="GO:0005886">
    <property type="term" value="C:plasma membrane"/>
    <property type="evidence" value="ECO:0007669"/>
    <property type="project" value="TreeGrafter"/>
</dbReference>
<organism evidence="3 4">
    <name type="scientific">Thioflavicoccus mobilis 8321</name>
    <dbReference type="NCBI Taxonomy" id="765912"/>
    <lineage>
        <taxon>Bacteria</taxon>
        <taxon>Pseudomonadati</taxon>
        <taxon>Pseudomonadota</taxon>
        <taxon>Gammaproteobacteria</taxon>
        <taxon>Chromatiales</taxon>
        <taxon>Chromatiaceae</taxon>
        <taxon>Thioflavicoccus</taxon>
    </lineage>
</organism>
<evidence type="ECO:0000313" key="3">
    <source>
        <dbReference type="EMBL" id="AGA90020.1"/>
    </source>
</evidence>
<dbReference type="eggNOG" id="COG0370">
    <property type="taxonomic scope" value="Bacteria"/>
</dbReference>
<dbReference type="PATRIC" id="fig|765912.4.peg.1182"/>
<dbReference type="GO" id="GO:0015093">
    <property type="term" value="F:ferrous iron transmembrane transporter activity"/>
    <property type="evidence" value="ECO:0007669"/>
    <property type="project" value="TreeGrafter"/>
</dbReference>
<dbReference type="GO" id="GO:0005525">
    <property type="term" value="F:GTP binding"/>
    <property type="evidence" value="ECO:0007669"/>
    <property type="project" value="InterPro"/>
</dbReference>
<keyword evidence="1" id="KW-0472">Membrane</keyword>
<keyword evidence="1" id="KW-0812">Transmembrane</keyword>
<keyword evidence="4" id="KW-1185">Reference proteome</keyword>
<dbReference type="HOGENOM" id="CLU_013350_0_2_6"/>
<dbReference type="EMBL" id="CP003051">
    <property type="protein sequence ID" value="AGA90020.1"/>
    <property type="molecule type" value="Genomic_DNA"/>
</dbReference>
<name>L0GXD1_9GAMM</name>
<dbReference type="AlphaFoldDB" id="L0GXD1"/>
<dbReference type="Pfam" id="PF02421">
    <property type="entry name" value="FeoB_N"/>
    <property type="match status" value="1"/>
</dbReference>
<dbReference type="Proteomes" id="UP000010816">
    <property type="component" value="Chromosome"/>
</dbReference>
<evidence type="ECO:0000313" key="4">
    <source>
        <dbReference type="Proteomes" id="UP000010816"/>
    </source>
</evidence>
<dbReference type="InterPro" id="IPR030389">
    <property type="entry name" value="G_FEOB_dom"/>
</dbReference>
<dbReference type="InterPro" id="IPR041069">
    <property type="entry name" value="FeoB_Cyto"/>
</dbReference>
<feature type="transmembrane region" description="Helical" evidence="1">
    <location>
        <begin position="298"/>
        <end position="320"/>
    </location>
</feature>
<dbReference type="SUPFAM" id="SSF52540">
    <property type="entry name" value="P-loop containing nucleoside triphosphate hydrolases"/>
    <property type="match status" value="1"/>
</dbReference>
<reference evidence="3 4" key="1">
    <citation type="submission" date="2011-09" db="EMBL/GenBank/DDBJ databases">
        <title>Complete sequence of chromosome of Thioflavicoccus mobilis 8321.</title>
        <authorList>
            <consortium name="US DOE Joint Genome Institute"/>
            <person name="Lucas S."/>
            <person name="Han J."/>
            <person name="Lapidus A."/>
            <person name="Cheng J.-F."/>
            <person name="Goodwin L."/>
            <person name="Pitluck S."/>
            <person name="Peters L."/>
            <person name="Ovchinnikova G."/>
            <person name="Lu M."/>
            <person name="Detter J.C."/>
            <person name="Han C."/>
            <person name="Tapia R."/>
            <person name="Land M."/>
            <person name="Hauser L."/>
            <person name="Kyrpides N."/>
            <person name="Ivanova N."/>
            <person name="Pagani I."/>
            <person name="Vogl K."/>
            <person name="Liu Z."/>
            <person name="Imhoff J."/>
            <person name="Thiel V."/>
            <person name="Frigaard N.-U."/>
            <person name="Bryant D."/>
            <person name="Woyke T."/>
        </authorList>
    </citation>
    <scope>NUCLEOTIDE SEQUENCE [LARGE SCALE GENOMIC DNA]</scope>
    <source>
        <strain evidence="3 4">8321</strain>
    </source>
</reference>
<dbReference type="Gene3D" id="3.40.50.300">
    <property type="entry name" value="P-loop containing nucleotide triphosphate hydrolases"/>
    <property type="match status" value="1"/>
</dbReference>
<dbReference type="PANTHER" id="PTHR43185:SF1">
    <property type="entry name" value="FE(2+) TRANSPORTER FEOB"/>
    <property type="match status" value="1"/>
</dbReference>
<sequence length="461" mass="50640">MTSRPGLLVAIAGQQNAGKSTLFNMLTGARQHVANYPGVTVDKKYGCYEDVAGTAHTVDLPGTYSLTSFSLEERVARDFLLAEKPDATVNVVAASNLRRSLHSTLQLMELELAPVLALNMMDVAASHGIRIDHNALARRLGVPVVPTVGRKGEGREPLRQAVRNWAMNPQQRPAGTPPPDRPRPLAADITALEGLIADLDALSDLPQRWLALKLLETDEQALQRVDERLGAEEAAAIREATERHRQTFEREHGLNVNDHVIACRSRTVTALLDGIQNRPDGQRRTLSERIDQVVLNRWAAPALLVATVFLIYQVSIVWGYELTNYTWPILADVRELAARLLPEAGFLFDPYVRALGLWLVDSTNTLLNYVPIFLILFASIAIIEDSGYMARIALILDAHRRRAVERPTGPDAGASGGVLNAWTKRKLYQGQRPARAPNGDDISSLCERILSTETAAQVAGS</sequence>
<keyword evidence="1" id="KW-1133">Transmembrane helix</keyword>
<feature type="transmembrane region" description="Helical" evidence="1">
    <location>
        <begin position="366"/>
        <end position="383"/>
    </location>
</feature>
<dbReference type="PRINTS" id="PR00326">
    <property type="entry name" value="GTP1OBG"/>
</dbReference>
<feature type="domain" description="FeoB-type G" evidence="2">
    <location>
        <begin position="6"/>
        <end position="168"/>
    </location>
</feature>
<dbReference type="Pfam" id="PF17910">
    <property type="entry name" value="FeoB_Cyto"/>
    <property type="match status" value="1"/>
</dbReference>
<dbReference type="InterPro" id="IPR027417">
    <property type="entry name" value="P-loop_NTPase"/>
</dbReference>
<protein>
    <submittedName>
        <fullName evidence="3">Fe2+ transport system protein B</fullName>
    </submittedName>
</protein>
<gene>
    <name evidence="3" type="ORF">Thimo_1222</name>
</gene>
<dbReference type="KEGG" id="tmb:Thimo_1222"/>
<evidence type="ECO:0000256" key="1">
    <source>
        <dbReference type="SAM" id="Phobius"/>
    </source>
</evidence>
<proteinExistence type="predicted"/>
<dbReference type="PROSITE" id="PS51711">
    <property type="entry name" value="G_FEOB"/>
    <property type="match status" value="1"/>
</dbReference>
<accession>L0GXD1</accession>